<dbReference type="InterPro" id="IPR036397">
    <property type="entry name" value="RNaseH_sf"/>
</dbReference>
<accession>A0A9P7BM06</accession>
<dbReference type="EMBL" id="JAANQT010003410">
    <property type="protein sequence ID" value="KAG1301076.1"/>
    <property type="molecule type" value="Genomic_DNA"/>
</dbReference>
<dbReference type="Proteomes" id="UP000716291">
    <property type="component" value="Unassembled WGS sequence"/>
</dbReference>
<dbReference type="CDD" id="cd00024">
    <property type="entry name" value="CD_CSD"/>
    <property type="match status" value="1"/>
</dbReference>
<dbReference type="GO" id="GO:0005634">
    <property type="term" value="C:nucleus"/>
    <property type="evidence" value="ECO:0007669"/>
    <property type="project" value="UniProtKB-SubCell"/>
</dbReference>
<dbReference type="PROSITE" id="PS50013">
    <property type="entry name" value="CHROMO_2"/>
    <property type="match status" value="1"/>
</dbReference>
<dbReference type="PANTHER" id="PTHR22812">
    <property type="entry name" value="CHROMOBOX PROTEIN"/>
    <property type="match status" value="1"/>
</dbReference>
<dbReference type="GO" id="GO:0015074">
    <property type="term" value="P:DNA integration"/>
    <property type="evidence" value="ECO:0007669"/>
    <property type="project" value="InterPro"/>
</dbReference>
<evidence type="ECO:0000256" key="2">
    <source>
        <dbReference type="ARBA" id="ARBA00023242"/>
    </source>
</evidence>
<sequence>MNRDQRSWFNEVLKGRSLNWNEARSIVINTNATQDVAQTLNNIDQLLTIKMQQNESIEAFTDRFQRTRRAAKWQDDIRTATLFKRALPIALYKEVSRSLLNLPLNIMLVVQASKAKLNSIPDPNVVMVVDVFTRFCVLKAMPDKSSHTIALALRSILSLFGSPKIIQSDNGTEYVNEIIRKFTEVSGVDHRLITKTDPFYIGNYTIVRKNQGGSYILVDGTGVLLPRNIPPSHIKVISEEQSEIYNVEAVVDHKGTPGSWLYLVSWKGYDAKDDTWEPEKHFHDNRPILKYWNRRNGQRNVEPNSKQEINHDCNSS</sequence>
<evidence type="ECO:0000259" key="4">
    <source>
        <dbReference type="PROSITE" id="PS50994"/>
    </source>
</evidence>
<evidence type="ECO:0000313" key="6">
    <source>
        <dbReference type="Proteomes" id="UP000716291"/>
    </source>
</evidence>
<feature type="domain" description="Chromo" evidence="3">
    <location>
        <begin position="245"/>
        <end position="303"/>
    </location>
</feature>
<proteinExistence type="predicted"/>
<dbReference type="InterPro" id="IPR016197">
    <property type="entry name" value="Chromo-like_dom_sf"/>
</dbReference>
<evidence type="ECO:0008006" key="7">
    <source>
        <dbReference type="Google" id="ProtNLM"/>
    </source>
</evidence>
<keyword evidence="2" id="KW-0539">Nucleus</keyword>
<dbReference type="InterPro" id="IPR001584">
    <property type="entry name" value="Integrase_cat-core"/>
</dbReference>
<gene>
    <name evidence="5" type="ORF">G6F64_012123</name>
</gene>
<keyword evidence="6" id="KW-1185">Reference proteome</keyword>
<dbReference type="SUPFAM" id="SSF53098">
    <property type="entry name" value="Ribonuclease H-like"/>
    <property type="match status" value="1"/>
</dbReference>
<evidence type="ECO:0000259" key="3">
    <source>
        <dbReference type="PROSITE" id="PS50013"/>
    </source>
</evidence>
<organism evidence="5 6">
    <name type="scientific">Rhizopus oryzae</name>
    <name type="common">Mucormycosis agent</name>
    <name type="synonym">Rhizopus arrhizus var. delemar</name>
    <dbReference type="NCBI Taxonomy" id="64495"/>
    <lineage>
        <taxon>Eukaryota</taxon>
        <taxon>Fungi</taxon>
        <taxon>Fungi incertae sedis</taxon>
        <taxon>Mucoromycota</taxon>
        <taxon>Mucoromycotina</taxon>
        <taxon>Mucoromycetes</taxon>
        <taxon>Mucorales</taxon>
        <taxon>Mucorineae</taxon>
        <taxon>Rhizopodaceae</taxon>
        <taxon>Rhizopus</taxon>
    </lineage>
</organism>
<dbReference type="GO" id="GO:0003676">
    <property type="term" value="F:nucleic acid binding"/>
    <property type="evidence" value="ECO:0007669"/>
    <property type="project" value="InterPro"/>
</dbReference>
<dbReference type="SUPFAM" id="SSF54160">
    <property type="entry name" value="Chromo domain-like"/>
    <property type="match status" value="1"/>
</dbReference>
<comment type="subcellular location">
    <subcellularLocation>
        <location evidence="1">Nucleus</location>
    </subcellularLocation>
</comment>
<dbReference type="InterPro" id="IPR000953">
    <property type="entry name" value="Chromo/chromo_shadow_dom"/>
</dbReference>
<name>A0A9P7BM06_RHIOR</name>
<dbReference type="Gene3D" id="2.40.50.40">
    <property type="match status" value="1"/>
</dbReference>
<dbReference type="InterPro" id="IPR012337">
    <property type="entry name" value="RNaseH-like_sf"/>
</dbReference>
<reference evidence="5" key="1">
    <citation type="journal article" date="2020" name="Microb. Genom.">
        <title>Genetic diversity of clinical and environmental Mucorales isolates obtained from an investigation of mucormycosis cases among solid organ transplant recipients.</title>
        <authorList>
            <person name="Nguyen M.H."/>
            <person name="Kaul D."/>
            <person name="Muto C."/>
            <person name="Cheng S.J."/>
            <person name="Richter R.A."/>
            <person name="Bruno V.M."/>
            <person name="Liu G."/>
            <person name="Beyhan S."/>
            <person name="Sundermann A.J."/>
            <person name="Mounaud S."/>
            <person name="Pasculle A.W."/>
            <person name="Nierman W.C."/>
            <person name="Driscoll E."/>
            <person name="Cumbie R."/>
            <person name="Clancy C.J."/>
            <person name="Dupont C.L."/>
        </authorList>
    </citation>
    <scope>NUCLEOTIDE SEQUENCE</scope>
    <source>
        <strain evidence="5">GL11</strain>
    </source>
</reference>
<dbReference type="Gene3D" id="3.30.420.10">
    <property type="entry name" value="Ribonuclease H-like superfamily/Ribonuclease H"/>
    <property type="match status" value="1"/>
</dbReference>
<evidence type="ECO:0000256" key="1">
    <source>
        <dbReference type="ARBA" id="ARBA00004123"/>
    </source>
</evidence>
<dbReference type="PROSITE" id="PS50994">
    <property type="entry name" value="INTEGRASE"/>
    <property type="match status" value="1"/>
</dbReference>
<protein>
    <recommendedName>
        <fullName evidence="7">Chromo domain-containing protein</fullName>
    </recommendedName>
</protein>
<dbReference type="InterPro" id="IPR023780">
    <property type="entry name" value="Chromo_domain"/>
</dbReference>
<dbReference type="Pfam" id="PF00385">
    <property type="entry name" value="Chromo"/>
    <property type="match status" value="1"/>
</dbReference>
<dbReference type="InterPro" id="IPR051219">
    <property type="entry name" value="Heterochromatin_chromo-domain"/>
</dbReference>
<comment type="caution">
    <text evidence="5">The sequence shown here is derived from an EMBL/GenBank/DDBJ whole genome shotgun (WGS) entry which is preliminary data.</text>
</comment>
<dbReference type="SMART" id="SM00298">
    <property type="entry name" value="CHROMO"/>
    <property type="match status" value="1"/>
</dbReference>
<feature type="domain" description="Integrase catalytic" evidence="4">
    <location>
        <begin position="99"/>
        <end position="202"/>
    </location>
</feature>
<dbReference type="Pfam" id="PF00665">
    <property type="entry name" value="rve"/>
    <property type="match status" value="1"/>
</dbReference>
<evidence type="ECO:0000313" key="5">
    <source>
        <dbReference type="EMBL" id="KAG1301076.1"/>
    </source>
</evidence>
<dbReference type="AlphaFoldDB" id="A0A9P7BM06"/>